<dbReference type="InterPro" id="IPR000073">
    <property type="entry name" value="AB_hydrolase_1"/>
</dbReference>
<evidence type="ECO:0000256" key="2">
    <source>
        <dbReference type="ARBA" id="ARBA00038115"/>
    </source>
</evidence>
<protein>
    <submittedName>
        <fullName evidence="4">Dienelactone hydrolase family protein</fullName>
    </submittedName>
</protein>
<organism evidence="4 5">
    <name type="scientific">Rhodococcus olei</name>
    <dbReference type="NCBI Taxonomy" id="2161675"/>
    <lineage>
        <taxon>Bacteria</taxon>
        <taxon>Bacillati</taxon>
        <taxon>Actinomycetota</taxon>
        <taxon>Actinomycetes</taxon>
        <taxon>Mycobacteriales</taxon>
        <taxon>Nocardiaceae</taxon>
        <taxon>Rhodococcus</taxon>
    </lineage>
</organism>
<proteinExistence type="inferred from homology"/>
<keyword evidence="5" id="KW-1185">Reference proteome</keyword>
<dbReference type="Pfam" id="PF00561">
    <property type="entry name" value="Abhydrolase_1"/>
    <property type="match status" value="1"/>
</dbReference>
<comment type="caution">
    <text evidence="4">The sequence shown here is derived from an EMBL/GenBank/DDBJ whole genome shotgun (WGS) entry which is preliminary data.</text>
</comment>
<reference evidence="5" key="1">
    <citation type="journal article" date="2019" name="Int. J. Syst. Evol. Microbiol.">
        <title>The Global Catalogue of Microorganisms (GCM) 10K type strain sequencing project: providing services to taxonomists for standard genome sequencing and annotation.</title>
        <authorList>
            <consortium name="The Broad Institute Genomics Platform"/>
            <consortium name="The Broad Institute Genome Sequencing Center for Infectious Disease"/>
            <person name="Wu L."/>
            <person name="Ma J."/>
        </authorList>
    </citation>
    <scope>NUCLEOTIDE SEQUENCE [LARGE SCALE GENOMIC DNA]</scope>
    <source>
        <strain evidence="5">JCM 32206</strain>
    </source>
</reference>
<name>A0ABP8P705_9NOCA</name>
<keyword evidence="1 4" id="KW-0378">Hydrolase</keyword>
<dbReference type="Gene3D" id="3.40.50.1820">
    <property type="entry name" value="alpha/beta hydrolase"/>
    <property type="match status" value="1"/>
</dbReference>
<sequence length="223" mass="23602">MAGDGIGERTLRFDAAGVTLDGDLCVPDRARGVVAFAHGGGSSRHSPRNRHVAAGLRATGFATLLVDLLTEEETRIDLHTREFRFDIPRLSARLTAVVDWLGTHVELPDALFGASTGAAAALTTAADRPERVRGVVSRSGRPDLAGAALRRVGAPTLLIVGGHDRLVLELNRRAAKCIPGPVEVAVVPGATHLFEEAGALDDVIDLATTFLARWIDGQPRDQA</sequence>
<dbReference type="PANTHER" id="PTHR22946:SF9">
    <property type="entry name" value="POLYKETIDE TRANSFERASE AF380"/>
    <property type="match status" value="1"/>
</dbReference>
<dbReference type="PANTHER" id="PTHR22946">
    <property type="entry name" value="DIENELACTONE HYDROLASE DOMAIN-CONTAINING PROTEIN-RELATED"/>
    <property type="match status" value="1"/>
</dbReference>
<dbReference type="EMBL" id="BAABFB010000048">
    <property type="protein sequence ID" value="GAA4481564.1"/>
    <property type="molecule type" value="Genomic_DNA"/>
</dbReference>
<accession>A0ABP8P705</accession>
<feature type="domain" description="AB hydrolase-1" evidence="3">
    <location>
        <begin position="33"/>
        <end position="140"/>
    </location>
</feature>
<dbReference type="InterPro" id="IPR029058">
    <property type="entry name" value="AB_hydrolase_fold"/>
</dbReference>
<evidence type="ECO:0000259" key="3">
    <source>
        <dbReference type="Pfam" id="PF00561"/>
    </source>
</evidence>
<evidence type="ECO:0000313" key="5">
    <source>
        <dbReference type="Proteomes" id="UP001501183"/>
    </source>
</evidence>
<comment type="similarity">
    <text evidence="2">Belongs to the AB hydrolase superfamily. FUS2 hydrolase family.</text>
</comment>
<evidence type="ECO:0000256" key="1">
    <source>
        <dbReference type="ARBA" id="ARBA00022801"/>
    </source>
</evidence>
<dbReference type="GO" id="GO:0016787">
    <property type="term" value="F:hydrolase activity"/>
    <property type="evidence" value="ECO:0007669"/>
    <property type="project" value="UniProtKB-KW"/>
</dbReference>
<dbReference type="InterPro" id="IPR050261">
    <property type="entry name" value="FrsA_esterase"/>
</dbReference>
<evidence type="ECO:0000313" key="4">
    <source>
        <dbReference type="EMBL" id="GAA4481564.1"/>
    </source>
</evidence>
<dbReference type="SUPFAM" id="SSF53474">
    <property type="entry name" value="alpha/beta-Hydrolases"/>
    <property type="match status" value="1"/>
</dbReference>
<dbReference type="Proteomes" id="UP001501183">
    <property type="component" value="Unassembled WGS sequence"/>
</dbReference>
<gene>
    <name evidence="4" type="ORF">GCM10023094_29990</name>
</gene>